<proteinExistence type="inferred from homology"/>
<dbReference type="EMBL" id="FQZL01000004">
    <property type="protein sequence ID" value="SHI33898.1"/>
    <property type="molecule type" value="Genomic_DNA"/>
</dbReference>
<keyword evidence="4" id="KW-0500">Molybdenum</keyword>
<name>A0A1M6ABY0_9FIRM</name>
<gene>
    <name evidence="6" type="ORF">SAMN02745751_00063</name>
</gene>
<evidence type="ECO:0000313" key="6">
    <source>
        <dbReference type="EMBL" id="SHI33898.1"/>
    </source>
</evidence>
<dbReference type="Proteomes" id="UP000184052">
    <property type="component" value="Unassembled WGS sequence"/>
</dbReference>
<organism evidence="6 7">
    <name type="scientific">Dethiosulfatibacter aminovorans DSM 17477</name>
    <dbReference type="NCBI Taxonomy" id="1121476"/>
    <lineage>
        <taxon>Bacteria</taxon>
        <taxon>Bacillati</taxon>
        <taxon>Bacillota</taxon>
        <taxon>Tissierellia</taxon>
        <taxon>Dethiosulfatibacter</taxon>
    </lineage>
</organism>
<dbReference type="OrthoDB" id="9786399at2"/>
<dbReference type="PIRSF" id="PIRSF004846">
    <property type="entry name" value="ModA"/>
    <property type="match status" value="1"/>
</dbReference>
<dbReference type="InterPro" id="IPR050682">
    <property type="entry name" value="ModA/WtpA"/>
</dbReference>
<dbReference type="CDD" id="cd13517">
    <property type="entry name" value="PBP2_ModA3_like"/>
    <property type="match status" value="1"/>
</dbReference>
<dbReference type="SUPFAM" id="SSF53850">
    <property type="entry name" value="Periplasmic binding protein-like II"/>
    <property type="match status" value="1"/>
</dbReference>
<dbReference type="PANTHER" id="PTHR30632:SF0">
    <property type="entry name" value="SULFATE-BINDING PROTEIN"/>
    <property type="match status" value="1"/>
</dbReference>
<evidence type="ECO:0000256" key="5">
    <source>
        <dbReference type="SAM" id="SignalP"/>
    </source>
</evidence>
<evidence type="ECO:0000256" key="1">
    <source>
        <dbReference type="ARBA" id="ARBA00009175"/>
    </source>
</evidence>
<sequence>MEKFTKFICSIATLFLLLTVSACTSGSSTGSQTEGNQQTEEIQLADASTEETSLLVYSGAGLKKPMAEIGEMFEDETGIMVEYIFGGSAQLLSQIEISGKGDVFISGSMDSYNSADNKGLVLPCLQVAYHVPVIGVPEGNPANIQSLEDMTKQGVKIVLGDEKANAVGKAAQRIITKTGLTGINDNVVAKTATVNELAIHLEMEDADASIITKDLASHMEGIEIIEIPVELNSIEIIPVCTLTSSENTGVSNEFIEFVSSGKGKAIFEKYGFPAVEND</sequence>
<evidence type="ECO:0000313" key="7">
    <source>
        <dbReference type="Proteomes" id="UP000184052"/>
    </source>
</evidence>
<keyword evidence="7" id="KW-1185">Reference proteome</keyword>
<keyword evidence="3 5" id="KW-0732">Signal</keyword>
<feature type="chain" id="PRO_5039427113" evidence="5">
    <location>
        <begin position="25"/>
        <end position="278"/>
    </location>
</feature>
<feature type="binding site" evidence="4">
    <location>
        <position position="88"/>
    </location>
    <ligand>
        <name>molybdate</name>
        <dbReference type="ChEBI" id="CHEBI:36264"/>
    </ligand>
</feature>
<dbReference type="STRING" id="1121476.SAMN02745751_00063"/>
<evidence type="ECO:0000256" key="4">
    <source>
        <dbReference type="PIRSR" id="PIRSR004846-1"/>
    </source>
</evidence>
<dbReference type="RefSeq" id="WP_073045403.1">
    <property type="nucleotide sequence ID" value="NZ_FQZL01000004.1"/>
</dbReference>
<dbReference type="PANTHER" id="PTHR30632">
    <property type="entry name" value="MOLYBDATE-BINDING PERIPLASMIC PROTEIN"/>
    <property type="match status" value="1"/>
</dbReference>
<dbReference type="AlphaFoldDB" id="A0A1M6ABY0"/>
<accession>A0A1M6ABY0</accession>
<dbReference type="Gene3D" id="3.40.190.10">
    <property type="entry name" value="Periplasmic binding protein-like II"/>
    <property type="match status" value="2"/>
</dbReference>
<protein>
    <submittedName>
        <fullName evidence="6">Molybdate transport system substrate-binding protein</fullName>
    </submittedName>
</protein>
<keyword evidence="2 4" id="KW-0479">Metal-binding</keyword>
<dbReference type="GO" id="GO:0030973">
    <property type="term" value="F:molybdate ion binding"/>
    <property type="evidence" value="ECO:0007669"/>
    <property type="project" value="TreeGrafter"/>
</dbReference>
<dbReference type="InterPro" id="IPR005950">
    <property type="entry name" value="ModA"/>
</dbReference>
<reference evidence="6 7" key="1">
    <citation type="submission" date="2016-11" db="EMBL/GenBank/DDBJ databases">
        <authorList>
            <person name="Jaros S."/>
            <person name="Januszkiewicz K."/>
            <person name="Wedrychowicz H."/>
        </authorList>
    </citation>
    <scope>NUCLEOTIDE SEQUENCE [LARGE SCALE GENOMIC DNA]</scope>
    <source>
        <strain evidence="6 7">DSM 17477</strain>
    </source>
</reference>
<dbReference type="GO" id="GO:0015689">
    <property type="term" value="P:molybdate ion transport"/>
    <property type="evidence" value="ECO:0007669"/>
    <property type="project" value="InterPro"/>
</dbReference>
<dbReference type="GO" id="GO:0046872">
    <property type="term" value="F:metal ion binding"/>
    <property type="evidence" value="ECO:0007669"/>
    <property type="project" value="UniProtKB-KW"/>
</dbReference>
<dbReference type="NCBIfam" id="TIGR01256">
    <property type="entry name" value="modA"/>
    <property type="match status" value="1"/>
</dbReference>
<comment type="similarity">
    <text evidence="1">Belongs to the bacterial solute-binding protein ModA family.</text>
</comment>
<feature type="binding site" evidence="4">
    <location>
        <position position="194"/>
    </location>
    <ligand>
        <name>molybdate</name>
        <dbReference type="ChEBI" id="CHEBI:36264"/>
    </ligand>
</feature>
<evidence type="ECO:0000256" key="2">
    <source>
        <dbReference type="ARBA" id="ARBA00022723"/>
    </source>
</evidence>
<feature type="signal peptide" evidence="5">
    <location>
        <begin position="1"/>
        <end position="24"/>
    </location>
</feature>
<dbReference type="PROSITE" id="PS51257">
    <property type="entry name" value="PROKAR_LIPOPROTEIN"/>
    <property type="match status" value="1"/>
</dbReference>
<evidence type="ECO:0000256" key="3">
    <source>
        <dbReference type="ARBA" id="ARBA00022729"/>
    </source>
</evidence>
<dbReference type="Pfam" id="PF13531">
    <property type="entry name" value="SBP_bac_11"/>
    <property type="match status" value="1"/>
</dbReference>